<protein>
    <submittedName>
        <fullName evidence="1">Uncharacterized protein</fullName>
    </submittedName>
</protein>
<accession>A0ACC0PVS2</accession>
<organism evidence="1 2">
    <name type="scientific">Rhododendron molle</name>
    <name type="common">Chinese azalea</name>
    <name type="synonym">Azalea mollis</name>
    <dbReference type="NCBI Taxonomy" id="49168"/>
    <lineage>
        <taxon>Eukaryota</taxon>
        <taxon>Viridiplantae</taxon>
        <taxon>Streptophyta</taxon>
        <taxon>Embryophyta</taxon>
        <taxon>Tracheophyta</taxon>
        <taxon>Spermatophyta</taxon>
        <taxon>Magnoliopsida</taxon>
        <taxon>eudicotyledons</taxon>
        <taxon>Gunneridae</taxon>
        <taxon>Pentapetalae</taxon>
        <taxon>asterids</taxon>
        <taxon>Ericales</taxon>
        <taxon>Ericaceae</taxon>
        <taxon>Ericoideae</taxon>
        <taxon>Rhodoreae</taxon>
        <taxon>Rhododendron</taxon>
    </lineage>
</organism>
<dbReference type="EMBL" id="CM046389">
    <property type="protein sequence ID" value="KAI8569251.1"/>
    <property type="molecule type" value="Genomic_DNA"/>
</dbReference>
<comment type="caution">
    <text evidence="1">The sequence shown here is derived from an EMBL/GenBank/DDBJ whole genome shotgun (WGS) entry which is preliminary data.</text>
</comment>
<sequence>MASMASSSVFSAPINGFTQTKPRPTPNTSWVCYSPVASLSPLTKSSIGSSKSAFFQHGLSLKSSNISGFLLKPRSFTVHARAATEKTIYDYTVKDIDRNDVSLDKFKGKVLLIVNVASKCGLTSSNYSELAHIYEKYKTQGFEILAFPCNQFGGQEPGSNPEIKQFACTRFKAEFPIFDKVDVNGPSTAPIYQFLKSSAGGFLGDLIKWNFEKFLVDKNGKVVERYPPTTSPFQIEKQKRFFSLPSSVTRSALEVHSAAVVEERRRRRKMEDVWSVYDSEVTESGYDYFKFKEVLKQSKEYLVKLNAEKRLEIIREVLKNPNSDDTDVYYLTMIEIQDPSYKPPSVTSVVPKKPPPRIRFVMSGRKPTKPVREEEEAAGKKAEITGRKRPRSCSDWEFDEEEEKKRAIKKRADKKKVNKVVLPEIVPDLPAEFQERIRNLGGTEATLVLQKELTPTDMSTGHTRLSLPRGKLKDKEFLDKAFSSAKRNGNGMAARLIAENGKVHEIDIRQWNMNKGIYNVVKGWNEVVGEHDLRAKWVVQLWSFRVEKNLWFALVKLWKDIDRNDVSLDKVKGKVLLIVNVASKCGLTSSNYSELSHIYEKYKTQGTSLMTLLIGFDILAFPCNQFGGQEPGSNPEIKQFACMRFKAEFPIFDKVDVNGPSTAPIYQFLKSSAGGFLGDLIKWNFEKFLVDKNGKVVERYPPTTSPFQIEKQKRFFPLPSSVTRSALEVHSAAVVEERRRRRKMEDVWSVYDSEVTESGYDYFKFKEVLKQSKEYLVKLNAEKRLEIIREVLKNPNSDDTDVYYLTMIEIQDPSYKPPLITSVVPKKPPLRIRFVMSGRQPTKPVREEEEAAGKKAEITGRKRSRGCSDWEFDVEEEKKRAIKKRADKKKVNNVVLPEIVPDLPVEFQERIRNLGGTEATLVLQKELTPTDMSTGHTRLSLPRGKLKDKEFLDKAFSSAKRNEKGVAQMAARLIAENGKEHEIDIRQWNMNKGIYNMVKGWNEVVDEHKLCAKWVVQLWSFRVRGIFWFALVKLWKVKE</sequence>
<evidence type="ECO:0000313" key="2">
    <source>
        <dbReference type="Proteomes" id="UP001062846"/>
    </source>
</evidence>
<evidence type="ECO:0000313" key="1">
    <source>
        <dbReference type="EMBL" id="KAI8569251.1"/>
    </source>
</evidence>
<gene>
    <name evidence="1" type="ORF">RHMOL_Rhmol02G0264000</name>
</gene>
<keyword evidence="2" id="KW-1185">Reference proteome</keyword>
<reference evidence="1" key="1">
    <citation type="submission" date="2022-02" db="EMBL/GenBank/DDBJ databases">
        <title>Plant Genome Project.</title>
        <authorList>
            <person name="Zhang R.-G."/>
        </authorList>
    </citation>
    <scope>NUCLEOTIDE SEQUENCE</scope>
    <source>
        <strain evidence="1">AT1</strain>
    </source>
</reference>
<dbReference type="Proteomes" id="UP001062846">
    <property type="component" value="Chromosome 2"/>
</dbReference>
<name>A0ACC0PVS2_RHOML</name>
<proteinExistence type="predicted"/>